<dbReference type="GO" id="GO:0006303">
    <property type="term" value="P:double-strand break repair via nonhomologous end joining"/>
    <property type="evidence" value="ECO:0007669"/>
    <property type="project" value="TreeGrafter"/>
</dbReference>
<keyword evidence="4" id="KW-0255">Endonuclease</keyword>
<sequence length="685" mass="77265">MSSFCGQMNDHKWIAIDRFDGRNLQCTMFFLSHCHTDHMIGLKSQLFFDVLHLRSNYFLYCSEVTRLLLLAEDDYTHLKDYIVPLEVGVVHHLKVPSSTSEKEDYFIKVTLIPAGHCPGSVMFLFEGPKSTSLYTGDFRWEINQASKIPAFRCGDRLKAIDTMYVDTTFCIPEAYHIPTRSECLAAAVTLVSEWIKSSVLHVVNISCPAKYGYENFLASLAQKIGSKVHIPEWKVLLYEQIPDLKGYFTSDPKKAQIHACSFKKIKSAWKSLPCGHHASDRMLFQVLNIRLSTMWFTSQSSRSRKEDLLVAPKSKVGIYRVCYSMHSSYSEIRDLVSYLQPKLVMPNVIPVSDKSIDIVQARLSGFKNFPRNDKIASTQDGLIQPLGVLQKSNVEMNINRQIPMNSFELVFDSPELSDEQESFKTEHTCFISELCQGSKKNSTSSEVSTVIKEKSSPCCSGVQYEPEQLSNQITSHNNFAIINIGNDEQTSSSRLQEKISLQEQVEEPKCFDLCSESDSDITPRLNHLADSANQTNQKYPSTGNVNYSGSNVGKFLSEQLVQFDVDDSNKSNEIKHECDEVIPNSQESLKKVCYFWGKNRPKRENLTQSVKIKGGQEIKEGQECCKVSQGSLSSTSSEKVTGTKNIQSTSLKDQSPSAISVKNTFNFSKRKLCNTEDGTSLSKKR</sequence>
<dbReference type="InterPro" id="IPR011084">
    <property type="entry name" value="DRMBL"/>
</dbReference>
<keyword evidence="6" id="KW-0378">Hydrolase</keyword>
<keyword evidence="8" id="KW-0233">DNA recombination</keyword>
<evidence type="ECO:0000256" key="13">
    <source>
        <dbReference type="SAM" id="MobiDB-lite"/>
    </source>
</evidence>
<reference evidence="15 16" key="1">
    <citation type="submission" date="2024-04" db="EMBL/GenBank/DDBJ databases">
        <authorList>
            <consortium name="Genoscope - CEA"/>
            <person name="William W."/>
        </authorList>
    </citation>
    <scope>NUCLEOTIDE SEQUENCE [LARGE SCALE GENOMIC DNA]</scope>
</reference>
<evidence type="ECO:0000256" key="10">
    <source>
        <dbReference type="ARBA" id="ARBA00023242"/>
    </source>
</evidence>
<evidence type="ECO:0000313" key="16">
    <source>
        <dbReference type="Proteomes" id="UP001497497"/>
    </source>
</evidence>
<dbReference type="GO" id="GO:0003684">
    <property type="term" value="F:damaged DNA binding"/>
    <property type="evidence" value="ECO:0007669"/>
    <property type="project" value="TreeGrafter"/>
</dbReference>
<evidence type="ECO:0000313" key="15">
    <source>
        <dbReference type="EMBL" id="CAL1544237.1"/>
    </source>
</evidence>
<keyword evidence="9" id="KW-0234">DNA repair</keyword>
<dbReference type="Gene3D" id="3.40.50.12650">
    <property type="match status" value="1"/>
</dbReference>
<comment type="caution">
    <text evidence="15">The sequence shown here is derived from an EMBL/GenBank/DDBJ whole genome shotgun (WGS) entry which is preliminary data.</text>
</comment>
<dbReference type="AlphaFoldDB" id="A0AAV2IDQ3"/>
<keyword evidence="3" id="KW-0540">Nuclease</keyword>
<dbReference type="GO" id="GO:0036297">
    <property type="term" value="P:interstrand cross-link repair"/>
    <property type="evidence" value="ECO:0007669"/>
    <property type="project" value="TreeGrafter"/>
</dbReference>
<organism evidence="15 16">
    <name type="scientific">Lymnaea stagnalis</name>
    <name type="common">Great pond snail</name>
    <name type="synonym">Helix stagnalis</name>
    <dbReference type="NCBI Taxonomy" id="6523"/>
    <lineage>
        <taxon>Eukaryota</taxon>
        <taxon>Metazoa</taxon>
        <taxon>Spiralia</taxon>
        <taxon>Lophotrochozoa</taxon>
        <taxon>Mollusca</taxon>
        <taxon>Gastropoda</taxon>
        <taxon>Heterobranchia</taxon>
        <taxon>Euthyneura</taxon>
        <taxon>Panpulmonata</taxon>
        <taxon>Hygrophila</taxon>
        <taxon>Lymnaeoidea</taxon>
        <taxon>Lymnaeidae</taxon>
        <taxon>Lymnaea</taxon>
    </lineage>
</organism>
<evidence type="ECO:0000256" key="6">
    <source>
        <dbReference type="ARBA" id="ARBA00022801"/>
    </source>
</evidence>
<dbReference type="Gene3D" id="3.60.15.10">
    <property type="entry name" value="Ribonuclease Z/Hydroxyacylglutathione hydrolase-like"/>
    <property type="match status" value="1"/>
</dbReference>
<evidence type="ECO:0000256" key="9">
    <source>
        <dbReference type="ARBA" id="ARBA00023204"/>
    </source>
</evidence>
<gene>
    <name evidence="15" type="ORF">GSLYS_00017750001</name>
</gene>
<keyword evidence="5" id="KW-0227">DNA damage</keyword>
<evidence type="ECO:0000256" key="11">
    <source>
        <dbReference type="ARBA" id="ARBA00039759"/>
    </source>
</evidence>
<evidence type="ECO:0000256" key="5">
    <source>
        <dbReference type="ARBA" id="ARBA00022763"/>
    </source>
</evidence>
<evidence type="ECO:0000256" key="3">
    <source>
        <dbReference type="ARBA" id="ARBA00022722"/>
    </source>
</evidence>
<dbReference type="Proteomes" id="UP001497497">
    <property type="component" value="Unassembled WGS sequence"/>
</dbReference>
<dbReference type="GO" id="GO:0035312">
    <property type="term" value="F:5'-3' DNA exonuclease activity"/>
    <property type="evidence" value="ECO:0007669"/>
    <property type="project" value="TreeGrafter"/>
</dbReference>
<feature type="domain" description="DNA repair metallo-beta-lactamase" evidence="14">
    <location>
        <begin position="244"/>
        <end position="350"/>
    </location>
</feature>
<dbReference type="EMBL" id="CAXITT010000608">
    <property type="protein sequence ID" value="CAL1544237.1"/>
    <property type="molecule type" value="Genomic_DNA"/>
</dbReference>
<evidence type="ECO:0000256" key="1">
    <source>
        <dbReference type="ARBA" id="ARBA00004123"/>
    </source>
</evidence>
<dbReference type="PANTHER" id="PTHR23240">
    <property type="entry name" value="DNA CROSS-LINK REPAIR PROTEIN PSO2/SNM1-RELATED"/>
    <property type="match status" value="1"/>
</dbReference>
<dbReference type="GO" id="GO:0006310">
    <property type="term" value="P:DNA recombination"/>
    <property type="evidence" value="ECO:0007669"/>
    <property type="project" value="UniProtKB-KW"/>
</dbReference>
<evidence type="ECO:0000256" key="12">
    <source>
        <dbReference type="ARBA" id="ARBA00042677"/>
    </source>
</evidence>
<dbReference type="GO" id="GO:0004519">
    <property type="term" value="F:endonuclease activity"/>
    <property type="evidence" value="ECO:0007669"/>
    <property type="project" value="UniProtKB-KW"/>
</dbReference>
<evidence type="ECO:0000259" key="14">
    <source>
        <dbReference type="Pfam" id="PF07522"/>
    </source>
</evidence>
<keyword evidence="7" id="KW-0269">Exonuclease</keyword>
<protein>
    <recommendedName>
        <fullName evidence="11">Protein artemis</fullName>
    </recommendedName>
    <alternativeName>
        <fullName evidence="12">DNA cross-link repair 1C protein</fullName>
    </alternativeName>
</protein>
<dbReference type="InterPro" id="IPR036866">
    <property type="entry name" value="RibonucZ/Hydroxyglut_hydro"/>
</dbReference>
<comment type="subcellular location">
    <subcellularLocation>
        <location evidence="1">Nucleus</location>
    </subcellularLocation>
</comment>
<dbReference type="Pfam" id="PF07522">
    <property type="entry name" value="DRMBL"/>
    <property type="match status" value="1"/>
</dbReference>
<name>A0AAV2IDQ3_LYMST</name>
<feature type="region of interest" description="Disordered" evidence="13">
    <location>
        <begin position="633"/>
        <end position="657"/>
    </location>
</feature>
<evidence type="ECO:0000256" key="4">
    <source>
        <dbReference type="ARBA" id="ARBA00022759"/>
    </source>
</evidence>
<keyword evidence="16" id="KW-1185">Reference proteome</keyword>
<dbReference type="GO" id="GO:0000723">
    <property type="term" value="P:telomere maintenance"/>
    <property type="evidence" value="ECO:0007669"/>
    <property type="project" value="TreeGrafter"/>
</dbReference>
<evidence type="ECO:0000256" key="8">
    <source>
        <dbReference type="ARBA" id="ARBA00023172"/>
    </source>
</evidence>
<comment type="similarity">
    <text evidence="2">Belongs to the DNA repair metallo-beta-lactamase (DRMBL) family.</text>
</comment>
<dbReference type="SUPFAM" id="SSF56281">
    <property type="entry name" value="Metallo-hydrolase/oxidoreductase"/>
    <property type="match status" value="1"/>
</dbReference>
<accession>A0AAV2IDQ3</accession>
<evidence type="ECO:0000256" key="2">
    <source>
        <dbReference type="ARBA" id="ARBA00010304"/>
    </source>
</evidence>
<keyword evidence="10" id="KW-0539">Nucleus</keyword>
<dbReference type="PANTHER" id="PTHR23240:SF8">
    <property type="entry name" value="PROTEIN ARTEMIS"/>
    <property type="match status" value="1"/>
</dbReference>
<dbReference type="GO" id="GO:0005634">
    <property type="term" value="C:nucleus"/>
    <property type="evidence" value="ECO:0007669"/>
    <property type="project" value="UniProtKB-SubCell"/>
</dbReference>
<proteinExistence type="inferred from homology"/>
<evidence type="ECO:0000256" key="7">
    <source>
        <dbReference type="ARBA" id="ARBA00022839"/>
    </source>
</evidence>